<dbReference type="InterPro" id="IPR014030">
    <property type="entry name" value="Ketoacyl_synth_N"/>
</dbReference>
<gene>
    <name evidence="2" type="ORF">F4560_003017</name>
</gene>
<evidence type="ECO:0000313" key="3">
    <source>
        <dbReference type="Proteomes" id="UP000552097"/>
    </source>
</evidence>
<dbReference type="InterPro" id="IPR016039">
    <property type="entry name" value="Thiolase-like"/>
</dbReference>
<dbReference type="SUPFAM" id="SSF53901">
    <property type="entry name" value="Thiolase-like"/>
    <property type="match status" value="2"/>
</dbReference>
<dbReference type="AlphaFoldDB" id="A0A7W9M0S7"/>
<accession>A0A7W9M0S7</accession>
<evidence type="ECO:0000313" key="2">
    <source>
        <dbReference type="EMBL" id="MBB5803249.1"/>
    </source>
</evidence>
<dbReference type="EC" id="2.3.1.179" evidence="2"/>
<keyword evidence="3" id="KW-1185">Reference proteome</keyword>
<dbReference type="Proteomes" id="UP000552097">
    <property type="component" value="Unassembled WGS sequence"/>
</dbReference>
<sequence length="347" mass="36426">MRPATTVITAWETHSPLGCGAEEHTRNARAGATGHDAGPRVVPGFDVRQVLGAKGTRSMRRATGLAVATTGRLLSRVGLDPDRRTAYTDEEIGLVLATSDNVQAVVDFNRDSWTRARPYDVDPAQAPNLLMNVHAGQCAIRHRLRGPNSTVCGSHLGSLLALNYARRLQQGGHAPAVLCGAVEECSESRSAWAAARTAGSPAPLGEGCVVFLLERGDRVADSRQPLAGVLALEFGFAPHDGAVTTVLADCLRRALERADVSPGRVGWVAPSAAVDGRGEDERLAVKEVFGQVPLVSGAHDALGDTESVSAAFRIVDLLTDPDVVDGVAAVTATDAEGRVGCALLRIR</sequence>
<dbReference type="RefSeq" id="WP_184920504.1">
    <property type="nucleotide sequence ID" value="NZ_JACHMO010000001.1"/>
</dbReference>
<comment type="caution">
    <text evidence="2">The sequence shown here is derived from an EMBL/GenBank/DDBJ whole genome shotgun (WGS) entry which is preliminary data.</text>
</comment>
<name>A0A7W9M0S7_9PSEU</name>
<dbReference type="EMBL" id="JACHMO010000001">
    <property type="protein sequence ID" value="MBB5803249.1"/>
    <property type="molecule type" value="Genomic_DNA"/>
</dbReference>
<proteinExistence type="predicted"/>
<protein>
    <submittedName>
        <fullName evidence="2">3-oxoacyl-[acyl-carrier-protein] synthase II</fullName>
        <ecNumber evidence="2">2.3.1.179</ecNumber>
    </submittedName>
</protein>
<evidence type="ECO:0000259" key="1">
    <source>
        <dbReference type="Pfam" id="PF00109"/>
    </source>
</evidence>
<dbReference type="Pfam" id="PF00109">
    <property type="entry name" value="ketoacyl-synt"/>
    <property type="match status" value="1"/>
</dbReference>
<feature type="domain" description="Beta-ketoacyl synthase-like N-terminal" evidence="1">
    <location>
        <begin position="55"/>
        <end position="193"/>
    </location>
</feature>
<keyword evidence="2" id="KW-0012">Acyltransferase</keyword>
<dbReference type="Gene3D" id="3.40.47.10">
    <property type="match status" value="1"/>
</dbReference>
<organism evidence="2 3">
    <name type="scientific">Saccharothrix ecbatanensis</name>
    <dbReference type="NCBI Taxonomy" id="1105145"/>
    <lineage>
        <taxon>Bacteria</taxon>
        <taxon>Bacillati</taxon>
        <taxon>Actinomycetota</taxon>
        <taxon>Actinomycetes</taxon>
        <taxon>Pseudonocardiales</taxon>
        <taxon>Pseudonocardiaceae</taxon>
        <taxon>Saccharothrix</taxon>
    </lineage>
</organism>
<keyword evidence="2" id="KW-0808">Transferase</keyword>
<dbReference type="GO" id="GO:0004315">
    <property type="term" value="F:3-oxoacyl-[acyl-carrier-protein] synthase activity"/>
    <property type="evidence" value="ECO:0007669"/>
    <property type="project" value="UniProtKB-EC"/>
</dbReference>
<reference evidence="2 3" key="1">
    <citation type="submission" date="2020-08" db="EMBL/GenBank/DDBJ databases">
        <title>Sequencing the genomes of 1000 actinobacteria strains.</title>
        <authorList>
            <person name="Klenk H.-P."/>
        </authorList>
    </citation>
    <scope>NUCLEOTIDE SEQUENCE [LARGE SCALE GENOMIC DNA]</scope>
    <source>
        <strain evidence="2 3">DSM 45486</strain>
    </source>
</reference>